<organism evidence="3 4">
    <name type="scientific">Paxillus involutus ATCC 200175</name>
    <dbReference type="NCBI Taxonomy" id="664439"/>
    <lineage>
        <taxon>Eukaryota</taxon>
        <taxon>Fungi</taxon>
        <taxon>Dikarya</taxon>
        <taxon>Basidiomycota</taxon>
        <taxon>Agaricomycotina</taxon>
        <taxon>Agaricomycetes</taxon>
        <taxon>Agaricomycetidae</taxon>
        <taxon>Boletales</taxon>
        <taxon>Paxilineae</taxon>
        <taxon>Paxillaceae</taxon>
        <taxon>Paxillus</taxon>
    </lineage>
</organism>
<dbReference type="InterPro" id="IPR039875">
    <property type="entry name" value="LENG1-like"/>
</dbReference>
<gene>
    <name evidence="3" type="ORF">PAXINDRAFT_169556</name>
</gene>
<dbReference type="Proteomes" id="UP000053647">
    <property type="component" value="Unassembled WGS sequence"/>
</dbReference>
<evidence type="ECO:0000259" key="2">
    <source>
        <dbReference type="SMART" id="SM01083"/>
    </source>
</evidence>
<feature type="compositionally biased region" description="Basic and acidic residues" evidence="1">
    <location>
        <begin position="225"/>
        <end position="235"/>
    </location>
</feature>
<proteinExistence type="predicted"/>
<evidence type="ECO:0000256" key="1">
    <source>
        <dbReference type="SAM" id="MobiDB-lite"/>
    </source>
</evidence>
<name>A0A0C9TGM9_PAXIN</name>
<feature type="domain" description="CBF1-interacting co-repressor CIR N-terminal" evidence="2">
    <location>
        <begin position="11"/>
        <end position="47"/>
    </location>
</feature>
<reference evidence="4" key="2">
    <citation type="submission" date="2015-01" db="EMBL/GenBank/DDBJ databases">
        <title>Evolutionary Origins and Diversification of the Mycorrhizal Mutualists.</title>
        <authorList>
            <consortium name="DOE Joint Genome Institute"/>
            <consortium name="Mycorrhizal Genomics Consortium"/>
            <person name="Kohler A."/>
            <person name="Kuo A."/>
            <person name="Nagy L.G."/>
            <person name="Floudas D."/>
            <person name="Copeland A."/>
            <person name="Barry K.W."/>
            <person name="Cichocki N."/>
            <person name="Veneault-Fourrey C."/>
            <person name="LaButti K."/>
            <person name="Lindquist E.A."/>
            <person name="Lipzen A."/>
            <person name="Lundell T."/>
            <person name="Morin E."/>
            <person name="Murat C."/>
            <person name="Riley R."/>
            <person name="Ohm R."/>
            <person name="Sun H."/>
            <person name="Tunlid A."/>
            <person name="Henrissat B."/>
            <person name="Grigoriev I.V."/>
            <person name="Hibbett D.S."/>
            <person name="Martin F."/>
        </authorList>
    </citation>
    <scope>NUCLEOTIDE SEQUENCE [LARGE SCALE GENOMIC DNA]</scope>
    <source>
        <strain evidence="4">ATCC 200175</strain>
    </source>
</reference>
<dbReference type="HOGENOM" id="CLU_057377_0_0_1"/>
<accession>A0A0C9TGM9</accession>
<dbReference type="InterPro" id="IPR019339">
    <property type="entry name" value="CIR_N_dom"/>
</dbReference>
<dbReference type="PANTHER" id="PTHR22093:SF0">
    <property type="entry name" value="LEUKOCYTE RECEPTOR CLUSTER MEMBER 1"/>
    <property type="match status" value="1"/>
</dbReference>
<feature type="compositionally biased region" description="Basic and acidic residues" evidence="1">
    <location>
        <begin position="140"/>
        <end position="167"/>
    </location>
</feature>
<dbReference type="SMART" id="SM01083">
    <property type="entry name" value="Cir_N"/>
    <property type="match status" value="1"/>
</dbReference>
<feature type="compositionally biased region" description="Low complexity" evidence="1">
    <location>
        <begin position="179"/>
        <end position="196"/>
    </location>
</feature>
<dbReference type="AlphaFoldDB" id="A0A0C9TGM9"/>
<keyword evidence="4" id="KW-1185">Reference proteome</keyword>
<protein>
    <recommendedName>
        <fullName evidence="2">CBF1-interacting co-repressor CIR N-terminal domain-containing protein</fullName>
    </recommendedName>
</protein>
<reference evidence="3 4" key="1">
    <citation type="submission" date="2014-06" db="EMBL/GenBank/DDBJ databases">
        <authorList>
            <consortium name="DOE Joint Genome Institute"/>
            <person name="Kuo A."/>
            <person name="Kohler A."/>
            <person name="Nagy L.G."/>
            <person name="Floudas D."/>
            <person name="Copeland A."/>
            <person name="Barry K.W."/>
            <person name="Cichocki N."/>
            <person name="Veneault-Fourrey C."/>
            <person name="LaButti K."/>
            <person name="Lindquist E.A."/>
            <person name="Lipzen A."/>
            <person name="Lundell T."/>
            <person name="Morin E."/>
            <person name="Murat C."/>
            <person name="Sun H."/>
            <person name="Tunlid A."/>
            <person name="Henrissat B."/>
            <person name="Grigoriev I.V."/>
            <person name="Hibbett D.S."/>
            <person name="Martin F."/>
            <person name="Nordberg H.P."/>
            <person name="Cantor M.N."/>
            <person name="Hua S.X."/>
        </authorList>
    </citation>
    <scope>NUCLEOTIDE SEQUENCE [LARGE SCALE GENOMIC DNA]</scope>
    <source>
        <strain evidence="3 4">ATCC 200175</strain>
    </source>
</reference>
<dbReference type="EMBL" id="KN819340">
    <property type="protein sequence ID" value="KIJ14875.1"/>
    <property type="molecule type" value="Genomic_DNA"/>
</dbReference>
<dbReference type="PANTHER" id="PTHR22093">
    <property type="entry name" value="LEUKOCYTE RECEPTOR CLUSTER LRC MEMBER 1"/>
    <property type="match status" value="1"/>
</dbReference>
<evidence type="ECO:0000313" key="3">
    <source>
        <dbReference type="EMBL" id="KIJ14875.1"/>
    </source>
</evidence>
<evidence type="ECO:0000313" key="4">
    <source>
        <dbReference type="Proteomes" id="UP000053647"/>
    </source>
</evidence>
<sequence>MGKLNIAHHKSYHPYRRDNIERVRRDEEEAALKEAEQEGRIALADAEARLGLLRERAGIDGHGKGKGKEREVDVDVLKAEAGISTGTGIGSRKHINLFEDLEQQAMVTAARVSKKAGPSEAEKGVPLAPSVKDLNPWYSDKTRDRNTSADVDKDEKRKRDLLSKSRNDPLTAITQQLASRSSSNNSSLPSLPSTYPRSRDRRSSRQADPPLPPQLKQQDPTTARRNRESSERERALALIRRKKREMAGSETPSTVHGGMDGGYGDVYNKREVDEAHAHRDRWRNRGW</sequence>
<dbReference type="OrthoDB" id="2159131at2759"/>
<feature type="region of interest" description="Disordered" evidence="1">
    <location>
        <begin position="112"/>
        <end position="262"/>
    </location>
</feature>